<dbReference type="GO" id="GO:0004497">
    <property type="term" value="F:monooxygenase activity"/>
    <property type="evidence" value="ECO:0007669"/>
    <property type="project" value="TreeGrafter"/>
</dbReference>
<protein>
    <recommendedName>
        <fullName evidence="4">Caleosin</fullName>
    </recommendedName>
</protein>
<organism evidence="2 3">
    <name type="scientific">Ficus carica</name>
    <name type="common">Common fig</name>
    <dbReference type="NCBI Taxonomy" id="3494"/>
    <lineage>
        <taxon>Eukaryota</taxon>
        <taxon>Viridiplantae</taxon>
        <taxon>Streptophyta</taxon>
        <taxon>Embryophyta</taxon>
        <taxon>Tracheophyta</taxon>
        <taxon>Spermatophyta</taxon>
        <taxon>Magnoliopsida</taxon>
        <taxon>eudicotyledons</taxon>
        <taxon>Gunneridae</taxon>
        <taxon>Pentapetalae</taxon>
        <taxon>rosids</taxon>
        <taxon>fabids</taxon>
        <taxon>Rosales</taxon>
        <taxon>Moraceae</taxon>
        <taxon>Ficeae</taxon>
        <taxon>Ficus</taxon>
    </lineage>
</organism>
<reference evidence="2" key="1">
    <citation type="submission" date="2023-07" db="EMBL/GenBank/DDBJ databases">
        <title>draft genome sequence of fig (Ficus carica).</title>
        <authorList>
            <person name="Takahashi T."/>
            <person name="Nishimura K."/>
        </authorList>
    </citation>
    <scope>NUCLEOTIDE SEQUENCE</scope>
</reference>
<evidence type="ECO:0000313" key="3">
    <source>
        <dbReference type="Proteomes" id="UP001187192"/>
    </source>
</evidence>
<gene>
    <name evidence="2" type="ORF">TIFTF001_052812</name>
</gene>
<dbReference type="EMBL" id="BTGU01011596">
    <property type="protein sequence ID" value="GMN72230.1"/>
    <property type="molecule type" value="Genomic_DNA"/>
</dbReference>
<proteinExistence type="inferred from homology"/>
<dbReference type="Pfam" id="PF05042">
    <property type="entry name" value="Caleosin"/>
    <property type="match status" value="2"/>
</dbReference>
<dbReference type="PANTHER" id="PTHR31495">
    <property type="entry name" value="PEROXYGENASE 3-RELATED"/>
    <property type="match status" value="1"/>
</dbReference>
<dbReference type="GO" id="GO:0005509">
    <property type="term" value="F:calcium ion binding"/>
    <property type="evidence" value="ECO:0007669"/>
    <property type="project" value="TreeGrafter"/>
</dbReference>
<name>A0AA88JFP2_FICCA</name>
<dbReference type="PANTHER" id="PTHR31495:SF50">
    <property type="entry name" value="PEROXYGENASE 1"/>
    <property type="match status" value="1"/>
</dbReference>
<evidence type="ECO:0000313" key="2">
    <source>
        <dbReference type="EMBL" id="GMN72230.1"/>
    </source>
</evidence>
<dbReference type="AlphaFoldDB" id="A0AA88JFP2"/>
<comment type="similarity">
    <text evidence="1">Belongs to the caleosin family.</text>
</comment>
<evidence type="ECO:0000256" key="1">
    <source>
        <dbReference type="ARBA" id="ARBA00006765"/>
    </source>
</evidence>
<accession>A0AA88JFP2</accession>
<sequence length="150" mass="16857">MENEEVATEAGCAPVTSERKVRIDLETSLAKPYLRRAVDSSHPKGTPGHSHNNMSVLQQHAAFFDQDNNGIVYPWESYTGIIPRGWLPNPLFPVYIANIHRAKHGSDSGVYDTEGRTSSARMLTQKPDKLSLKEIWVMTQANRFPFDIFG</sequence>
<comment type="caution">
    <text evidence="2">The sequence shown here is derived from an EMBL/GenBank/DDBJ whole genome shotgun (WGS) entry which is preliminary data.</text>
</comment>
<feature type="non-terminal residue" evidence="2">
    <location>
        <position position="1"/>
    </location>
</feature>
<dbReference type="InterPro" id="IPR007736">
    <property type="entry name" value="Caleosin-related"/>
</dbReference>
<keyword evidence="3" id="KW-1185">Reference proteome</keyword>
<evidence type="ECO:0008006" key="4">
    <source>
        <dbReference type="Google" id="ProtNLM"/>
    </source>
</evidence>
<dbReference type="Proteomes" id="UP001187192">
    <property type="component" value="Unassembled WGS sequence"/>
</dbReference>